<reference evidence="2 3" key="1">
    <citation type="submission" date="2016-03" db="EMBL/GenBank/DDBJ databases">
        <title>Complete genome sequence of Pedobacter cryoconitis PAMC 27485.</title>
        <authorList>
            <person name="Lee J."/>
            <person name="Kim O.-S."/>
        </authorList>
    </citation>
    <scope>NUCLEOTIDE SEQUENCE [LARGE SCALE GENOMIC DNA]</scope>
    <source>
        <strain evidence="2 3">PAMC 27485</strain>
    </source>
</reference>
<name>A0A127V830_9SPHI</name>
<evidence type="ECO:0008006" key="4">
    <source>
        <dbReference type="Google" id="ProtNLM"/>
    </source>
</evidence>
<keyword evidence="1" id="KW-0812">Transmembrane</keyword>
<evidence type="ECO:0000256" key="1">
    <source>
        <dbReference type="SAM" id="Phobius"/>
    </source>
</evidence>
<proteinExistence type="predicted"/>
<accession>A0A127V830</accession>
<dbReference type="Proteomes" id="UP000071561">
    <property type="component" value="Chromosome"/>
</dbReference>
<organism evidence="2 3">
    <name type="scientific">Pedobacter cryoconitis</name>
    <dbReference type="NCBI Taxonomy" id="188932"/>
    <lineage>
        <taxon>Bacteria</taxon>
        <taxon>Pseudomonadati</taxon>
        <taxon>Bacteroidota</taxon>
        <taxon>Sphingobacteriia</taxon>
        <taxon>Sphingobacteriales</taxon>
        <taxon>Sphingobacteriaceae</taxon>
        <taxon>Pedobacter</taxon>
    </lineage>
</organism>
<feature type="transmembrane region" description="Helical" evidence="1">
    <location>
        <begin position="12"/>
        <end position="33"/>
    </location>
</feature>
<evidence type="ECO:0000313" key="2">
    <source>
        <dbReference type="EMBL" id="AMP97451.1"/>
    </source>
</evidence>
<dbReference type="InterPro" id="IPR039449">
    <property type="entry name" value="TssO"/>
</dbReference>
<evidence type="ECO:0000313" key="3">
    <source>
        <dbReference type="Proteomes" id="UP000071561"/>
    </source>
</evidence>
<dbReference type="PATRIC" id="fig|188932.3.peg.505"/>
<dbReference type="AlphaFoldDB" id="A0A127V830"/>
<dbReference type="EMBL" id="CP014504">
    <property type="protein sequence ID" value="AMP97451.1"/>
    <property type="molecule type" value="Genomic_DNA"/>
</dbReference>
<dbReference type="KEGG" id="pcm:AY601_0496"/>
<keyword evidence="1" id="KW-1133">Transmembrane helix</keyword>
<keyword evidence="1" id="KW-0472">Membrane</keyword>
<protein>
    <recommendedName>
        <fullName evidence="4">Type VI secretion system transmembrane protein TssO</fullName>
    </recommendedName>
</protein>
<dbReference type="RefSeq" id="WP_068395941.1">
    <property type="nucleotide sequence ID" value="NZ_CP014504.1"/>
</dbReference>
<dbReference type="Pfam" id="PF17561">
    <property type="entry name" value="TssO"/>
    <property type="match status" value="1"/>
</dbReference>
<sequence>MIKLSIKERRDQFLFFIGIFLFTTGLLSFGLFYDYGNGRVVSKQDLADKLEQNAEFEATVKEQRATIDTTYKNIMTFDPGVQAVFLENDIKNSMASIKSNYERKAYDARYKTFLQASQLYSDLFYNRRELKGNNKDIEKLSKSLEDCKLSTRQLRQTMGSQPNQR</sequence>
<keyword evidence="3" id="KW-1185">Reference proteome</keyword>
<gene>
    <name evidence="2" type="ORF">AY601_0496</name>
</gene>